<reference evidence="2 3" key="1">
    <citation type="journal article" date="2016" name="Front. Microbiol.">
        <title>Genome and transcriptome sequences reveal the specific parasitism of the nematophagous Purpureocillium lilacinum 36-1.</title>
        <authorList>
            <person name="Xie J."/>
            <person name="Li S."/>
            <person name="Mo C."/>
            <person name="Xiao X."/>
            <person name="Peng D."/>
            <person name="Wang G."/>
            <person name="Xiao Y."/>
        </authorList>
    </citation>
    <scope>NUCLEOTIDE SEQUENCE [LARGE SCALE GENOMIC DNA]</scope>
    <source>
        <strain evidence="2 3">36-1</strain>
    </source>
</reference>
<evidence type="ECO:0000256" key="1">
    <source>
        <dbReference type="SAM" id="MobiDB-lite"/>
    </source>
</evidence>
<comment type="caution">
    <text evidence="2">The sequence shown here is derived from an EMBL/GenBank/DDBJ whole genome shotgun (WGS) entry which is preliminary data.</text>
</comment>
<accession>A0A2U3E057</accession>
<gene>
    <name evidence="2" type="ORF">PCL_02300</name>
</gene>
<evidence type="ECO:0000313" key="3">
    <source>
        <dbReference type="Proteomes" id="UP000245956"/>
    </source>
</evidence>
<dbReference type="Proteomes" id="UP000245956">
    <property type="component" value="Unassembled WGS sequence"/>
</dbReference>
<name>A0A2U3E057_PURLI</name>
<dbReference type="EMBL" id="LCWV01000016">
    <property type="protein sequence ID" value="PWI67899.1"/>
    <property type="molecule type" value="Genomic_DNA"/>
</dbReference>
<organism evidence="2 3">
    <name type="scientific">Purpureocillium lilacinum</name>
    <name type="common">Paecilomyces lilacinus</name>
    <dbReference type="NCBI Taxonomy" id="33203"/>
    <lineage>
        <taxon>Eukaryota</taxon>
        <taxon>Fungi</taxon>
        <taxon>Dikarya</taxon>
        <taxon>Ascomycota</taxon>
        <taxon>Pezizomycotina</taxon>
        <taxon>Sordariomycetes</taxon>
        <taxon>Hypocreomycetidae</taxon>
        <taxon>Hypocreales</taxon>
        <taxon>Ophiocordycipitaceae</taxon>
        <taxon>Purpureocillium</taxon>
    </lineage>
</organism>
<feature type="region of interest" description="Disordered" evidence="1">
    <location>
        <begin position="1"/>
        <end position="33"/>
    </location>
</feature>
<sequence>MMRAKTSPPAEEYIRTTPQRQHRPAGEPCPRKKPTDVGLGIFLLSFCVGRDERDGRCAHPHPHADARTWRGSAAFKGTAGAACPPCVGFARRTQAGDRKSCVGMYEAGLAYAKWHDGSGEGVVDAFPPMACDVCVEGTASGQNRASDSSAQSEHSRMYVGRGCRRGLEPRFTPMQEGGLVGADDGCGQQVMLGAGDGARQCRSLRRRDGVRRTGLAETGPPRRPSSLTRSMRGAESPRWLVVGKALGREDIGFDVACAWNDARGSCNVLLGPGGGALRDRATASLASAQRFRAVISWGRRAPHAEQGCRLQRSPQPAGGRVYRLSPQHRDDANLLARGTKDGSRWQFFGGTKSRMQMKGALGLEQESAVHHLLRRGKPQLAASKRNLHTIQWRGERTVTMKNELSAAISLRAGTMCRLWQRIHLVQVDAASRSSCRADPWQIYVRTLVNGPETDRPDCRLSRELDEMRAQMICGWHGTRKVTRLSMRDVVSGRTDSSSFLVLVSDDHNSSQSAV</sequence>
<evidence type="ECO:0000313" key="2">
    <source>
        <dbReference type="EMBL" id="PWI67899.1"/>
    </source>
</evidence>
<feature type="region of interest" description="Disordered" evidence="1">
    <location>
        <begin position="208"/>
        <end position="232"/>
    </location>
</feature>
<dbReference type="AlphaFoldDB" id="A0A2U3E057"/>
<proteinExistence type="predicted"/>
<protein>
    <submittedName>
        <fullName evidence="2">Uncharacterized protein</fullName>
    </submittedName>
</protein>